<comment type="caution">
    <text evidence="1">The sequence shown here is derived from an EMBL/GenBank/DDBJ whole genome shotgun (WGS) entry which is preliminary data.</text>
</comment>
<dbReference type="EMBL" id="AKIJ01000004">
    <property type="protein sequence ID" value="KFG25866.1"/>
    <property type="molecule type" value="Genomic_DNA"/>
</dbReference>
<gene>
    <name evidence="1" type="ORF">NESG_01854</name>
</gene>
<name>A0A086J148_NEMA1</name>
<keyword evidence="2" id="KW-1185">Reference proteome</keyword>
<evidence type="ECO:0000313" key="1">
    <source>
        <dbReference type="EMBL" id="KFG25866.1"/>
    </source>
</evidence>
<dbReference type="GeneID" id="77676827"/>
<dbReference type="RefSeq" id="XP_052904421.1">
    <property type="nucleotide sequence ID" value="XM_053049471.1"/>
</dbReference>
<reference evidence="1 2" key="1">
    <citation type="journal article" date="2014" name="Genome Announc.">
        <title>Genome Sequence of the Microsporidian Species Nematocida sp1 Strain ERTm6 (ATCC PRA-372).</title>
        <authorList>
            <person name="Bakowski M.A."/>
            <person name="Priest M."/>
            <person name="Young S."/>
            <person name="Cuomo C.A."/>
            <person name="Troemel E.R."/>
        </authorList>
    </citation>
    <scope>NUCLEOTIDE SEQUENCE [LARGE SCALE GENOMIC DNA]</scope>
    <source>
        <strain evidence="1 2">ERTm6</strain>
    </source>
</reference>
<accession>A0A086J148</accession>
<protein>
    <submittedName>
        <fullName evidence="1">Uncharacterized protein</fullName>
    </submittedName>
</protein>
<sequence>MRISATTGMFSIPSMLHGFTNVKNQNIQQNIHGNIPLLPSVLEQEEAARKKKEYSDFIEALQYKNRKVAEIQRNYPSIIWGMKIAGISVINLYIDNENIRTIIDNFDKIASVKSLHIQIDNPLNTIWNRANPVYQNLKDLIDKIKTSKNQGIIFTGLLLDGELLTSLAQNIFLNSLTFFYCALLNDHNPNDSIFIESLYEFLNNFNHLETLSFMHCNLHDKISTDEVATYSINMQRNIINTRRNLQDIELIIEGESEHIIVGLLLLTHSVKKLSIIENSLYSLNFLNREDIFSAIANMHDLSIMRETKLSYFDIQITRIIPKLRNLTLICINPNIKIATWFFMYELYTVTHLVIDEHLFEQLGHQTTLFIRNKREIAVYSNNKIMPDYLRLKITSEPFNSLDTDLTQNVIRMKIQIFVPESAKDDKNVKIILPRSLSTAILSVEVFSEQIRNNLFLPALIRSIITSYQNIKMLSVFFSSPAKQSEIDVSVLKQMESLTLFTFNNLTNDTIFSYKAESGCFTKGKQCNTLSMNKENNEWKSLIEHPNYILYIVDARYFGAWIKINTIPNWENAPSTKLACLPTPSFIPEQRQRYINVKRQIASRSSDTDLKDFIQANKYCCAPQCKNKIIEMPLMGPYRNNLIHLYKKSLERYKYHFVILSCGHYVCIKCAHSLKKASWPAVIMAKCVIPVFTCITNPKQYIFGNSKEKKAEEKNKDDNASGKIKINCPLDNCINKYKKSWYYYTDDISYVPK</sequence>
<dbReference type="AlphaFoldDB" id="A0A086J148"/>
<dbReference type="HOGENOM" id="CLU_370090_0_0_1"/>
<proteinExistence type="predicted"/>
<organism evidence="1 2">
    <name type="scientific">Nematocida ausubeli (strain ATCC PRA-371 / ERTm2)</name>
    <name type="common">Nematode killer fungus</name>
    <dbReference type="NCBI Taxonomy" id="1913371"/>
    <lineage>
        <taxon>Eukaryota</taxon>
        <taxon>Fungi</taxon>
        <taxon>Fungi incertae sedis</taxon>
        <taxon>Microsporidia</taxon>
        <taxon>Nematocida</taxon>
    </lineage>
</organism>
<dbReference type="Proteomes" id="UP000054524">
    <property type="component" value="Unassembled WGS sequence"/>
</dbReference>
<evidence type="ECO:0000313" key="2">
    <source>
        <dbReference type="Proteomes" id="UP000054524"/>
    </source>
</evidence>